<feature type="region of interest" description="Disordered" evidence="1">
    <location>
        <begin position="392"/>
        <end position="437"/>
    </location>
</feature>
<feature type="compositionally biased region" description="Polar residues" evidence="1">
    <location>
        <begin position="205"/>
        <end position="216"/>
    </location>
</feature>
<evidence type="ECO:0000256" key="1">
    <source>
        <dbReference type="SAM" id="MobiDB-lite"/>
    </source>
</evidence>
<feature type="compositionally biased region" description="Basic residues" evidence="1">
    <location>
        <begin position="424"/>
        <end position="437"/>
    </location>
</feature>
<dbReference type="Proteomes" id="UP000824890">
    <property type="component" value="Unassembled WGS sequence"/>
</dbReference>
<name>A0ABQ8DRU7_BRANA</name>
<evidence type="ECO:0000313" key="3">
    <source>
        <dbReference type="Proteomes" id="UP000824890"/>
    </source>
</evidence>
<organism evidence="2 3">
    <name type="scientific">Brassica napus</name>
    <name type="common">Rape</name>
    <dbReference type="NCBI Taxonomy" id="3708"/>
    <lineage>
        <taxon>Eukaryota</taxon>
        <taxon>Viridiplantae</taxon>
        <taxon>Streptophyta</taxon>
        <taxon>Embryophyta</taxon>
        <taxon>Tracheophyta</taxon>
        <taxon>Spermatophyta</taxon>
        <taxon>Magnoliopsida</taxon>
        <taxon>eudicotyledons</taxon>
        <taxon>Gunneridae</taxon>
        <taxon>Pentapetalae</taxon>
        <taxon>rosids</taxon>
        <taxon>malvids</taxon>
        <taxon>Brassicales</taxon>
        <taxon>Brassicaceae</taxon>
        <taxon>Brassiceae</taxon>
        <taxon>Brassica</taxon>
    </lineage>
</organism>
<protein>
    <submittedName>
        <fullName evidence="2">Uncharacterized protein</fullName>
    </submittedName>
</protein>
<comment type="caution">
    <text evidence="2">The sequence shown here is derived from an EMBL/GenBank/DDBJ whole genome shotgun (WGS) entry which is preliminary data.</text>
</comment>
<sequence length="464" mass="52605">MKRHPPSPNQKPPRVSTGYAGICDRKFFSPWFPNLRHILVTSTVPVFETNEAPDVDLELCKGVSYLVTEVLPKFGISTVEAFTTVTYCEYLFPSQYLWLIGCQGEKKRSGSLKIRDRRRKESRRGERNFSQGQRHNSDATSHWKKTENREGSWRSDTNSGYDYGFRRETQRNEESYPNSSRNRAVRPSARERLSFSRDNEAISRRGNQTKSSTSGPRNEWRPVAEGLKSTTPARSSYSKVSHTPSPRPQREGISTQAGSAETNNKSVDGSIPSHERRSALERLSLPTERVPLLQDGVANSASGRLQEVDIQYLEDNLPFPQSGGINVASSSKQQRTPIMDQQEGFVDRSPIRTLSEDRIHVSLRLGPMMSSPVDRNTQGLVEQQALHADVPRLGATSKKGKGPLQLQPVTKKRTTRSSPQGLSVKRRRVTKTQNSPRRKYKRVNEIIFLFKTDHLESYHFNIHA</sequence>
<feature type="compositionally biased region" description="Basic and acidic residues" evidence="1">
    <location>
        <begin position="188"/>
        <end position="203"/>
    </location>
</feature>
<accession>A0ABQ8DRU7</accession>
<feature type="compositionally biased region" description="Polar residues" evidence="1">
    <location>
        <begin position="228"/>
        <end position="244"/>
    </location>
</feature>
<feature type="region of interest" description="Disordered" evidence="1">
    <location>
        <begin position="110"/>
        <end position="276"/>
    </location>
</feature>
<reference evidence="2 3" key="1">
    <citation type="submission" date="2021-05" db="EMBL/GenBank/DDBJ databases">
        <title>Genome Assembly of Synthetic Allotetraploid Brassica napus Reveals Homoeologous Exchanges between Subgenomes.</title>
        <authorList>
            <person name="Davis J.T."/>
        </authorList>
    </citation>
    <scope>NUCLEOTIDE SEQUENCE [LARGE SCALE GENOMIC DNA]</scope>
    <source>
        <strain evidence="3">cv. Da-Ae</strain>
        <tissue evidence="2">Seedling</tissue>
    </source>
</reference>
<dbReference type="EMBL" id="JAGKQM010000003">
    <property type="protein sequence ID" value="KAH0932101.1"/>
    <property type="molecule type" value="Genomic_DNA"/>
</dbReference>
<feature type="compositionally biased region" description="Polar residues" evidence="1">
    <location>
        <begin position="252"/>
        <end position="267"/>
    </location>
</feature>
<feature type="compositionally biased region" description="Basic and acidic residues" evidence="1">
    <location>
        <begin position="144"/>
        <end position="153"/>
    </location>
</feature>
<feature type="compositionally biased region" description="Basic and acidic residues" evidence="1">
    <location>
        <begin position="164"/>
        <end position="174"/>
    </location>
</feature>
<evidence type="ECO:0000313" key="2">
    <source>
        <dbReference type="EMBL" id="KAH0932101.1"/>
    </source>
</evidence>
<keyword evidence="3" id="KW-1185">Reference proteome</keyword>
<gene>
    <name evidence="2" type="ORF">HID58_009218</name>
</gene>
<feature type="compositionally biased region" description="Polar residues" evidence="1">
    <location>
        <begin position="128"/>
        <end position="140"/>
    </location>
</feature>
<proteinExistence type="predicted"/>